<dbReference type="Pfam" id="PF03938">
    <property type="entry name" value="OmpH"/>
    <property type="match status" value="1"/>
</dbReference>
<dbReference type="GO" id="GO:0005829">
    <property type="term" value="C:cytosol"/>
    <property type="evidence" value="ECO:0007669"/>
    <property type="project" value="TreeGrafter"/>
</dbReference>
<evidence type="ECO:0000256" key="2">
    <source>
        <dbReference type="ARBA" id="ARBA00022729"/>
    </source>
</evidence>
<evidence type="ECO:0000256" key="1">
    <source>
        <dbReference type="ARBA" id="ARBA00009091"/>
    </source>
</evidence>
<comment type="similarity">
    <text evidence="1">Belongs to the Skp family.</text>
</comment>
<dbReference type="AlphaFoldDB" id="A0AAU9D0A0"/>
<dbReference type="KEGG" id="fax:FUAX_35390"/>
<dbReference type="SUPFAM" id="SSF111384">
    <property type="entry name" value="OmpH-like"/>
    <property type="match status" value="1"/>
</dbReference>
<dbReference type="InterPro" id="IPR005632">
    <property type="entry name" value="Chaperone_Skp"/>
</dbReference>
<dbReference type="Gene3D" id="3.30.910.20">
    <property type="entry name" value="Skp domain"/>
    <property type="match status" value="1"/>
</dbReference>
<dbReference type="Proteomes" id="UP001348817">
    <property type="component" value="Chromosome"/>
</dbReference>
<name>A0AAU9D0A0_9BACT</name>
<gene>
    <name evidence="3" type="ORF">FUAX_35390</name>
</gene>
<dbReference type="PANTHER" id="PTHR35089">
    <property type="entry name" value="CHAPERONE PROTEIN SKP"/>
    <property type="match status" value="1"/>
</dbReference>
<protein>
    <recommendedName>
        <fullName evidence="5">OmpH family outer membrane protein</fullName>
    </recommendedName>
</protein>
<organism evidence="3 4">
    <name type="scientific">Fulvitalea axinellae</name>
    <dbReference type="NCBI Taxonomy" id="1182444"/>
    <lineage>
        <taxon>Bacteria</taxon>
        <taxon>Pseudomonadati</taxon>
        <taxon>Bacteroidota</taxon>
        <taxon>Cytophagia</taxon>
        <taxon>Cytophagales</taxon>
        <taxon>Persicobacteraceae</taxon>
        <taxon>Fulvitalea</taxon>
    </lineage>
</organism>
<evidence type="ECO:0000313" key="4">
    <source>
        <dbReference type="Proteomes" id="UP001348817"/>
    </source>
</evidence>
<dbReference type="InterPro" id="IPR024930">
    <property type="entry name" value="Skp_dom_sf"/>
</dbReference>
<proteinExistence type="inferred from homology"/>
<dbReference type="EMBL" id="AP025314">
    <property type="protein sequence ID" value="BDD11107.1"/>
    <property type="molecule type" value="Genomic_DNA"/>
</dbReference>
<dbReference type="SMART" id="SM00935">
    <property type="entry name" value="OmpH"/>
    <property type="match status" value="1"/>
</dbReference>
<evidence type="ECO:0000313" key="3">
    <source>
        <dbReference type="EMBL" id="BDD11107.1"/>
    </source>
</evidence>
<sequence length="189" mass="21924">MEVYMKPNILFRFVVTLVLPMALALLPKEAKAQKFGYVDSEYILGQMPEFKEAQKSLDQLAEAWRQEISDMRKGVEGMYDALKAEEVLLSKEMLAERQKNILAKEDSVANYQRKVFGFEGLYYLKKIELIKPVEDKVFEAVRRVSEKQKIQFMFDKSADLVMIYTNPAHDYTDYVLEELGLGDENDTVN</sequence>
<dbReference type="GO" id="GO:0050821">
    <property type="term" value="P:protein stabilization"/>
    <property type="evidence" value="ECO:0007669"/>
    <property type="project" value="TreeGrafter"/>
</dbReference>
<dbReference type="GO" id="GO:0051082">
    <property type="term" value="F:unfolded protein binding"/>
    <property type="evidence" value="ECO:0007669"/>
    <property type="project" value="InterPro"/>
</dbReference>
<dbReference type="PANTHER" id="PTHR35089:SF1">
    <property type="entry name" value="CHAPERONE PROTEIN SKP"/>
    <property type="match status" value="1"/>
</dbReference>
<accession>A0AAU9D0A0</accession>
<reference evidence="3 4" key="1">
    <citation type="submission" date="2021-12" db="EMBL/GenBank/DDBJ databases">
        <title>Genome sequencing of bacteria with rrn-lacking chromosome and rrn-plasmid.</title>
        <authorList>
            <person name="Anda M."/>
            <person name="Iwasaki W."/>
        </authorList>
    </citation>
    <scope>NUCLEOTIDE SEQUENCE [LARGE SCALE GENOMIC DNA]</scope>
    <source>
        <strain evidence="3 4">DSM 100852</strain>
    </source>
</reference>
<keyword evidence="4" id="KW-1185">Reference proteome</keyword>
<keyword evidence="2" id="KW-0732">Signal</keyword>
<evidence type="ECO:0008006" key="5">
    <source>
        <dbReference type="Google" id="ProtNLM"/>
    </source>
</evidence>